<evidence type="ECO:0000256" key="5">
    <source>
        <dbReference type="ARBA" id="ARBA00022692"/>
    </source>
</evidence>
<sequence>MTDLSFRTILMSALVGYIFNFKGIFFGIISIVTTIVGYWIFKKHFKKFIKDVNNGGSLPEFISSLFINGNNQEKIKYLRFCISVVSMLILIVSIIFELHIADIIFSSIFGIDTVIVFFSLLGSITLYAILGGYKSIIVTDVIQAFMLILACMAAAYFMIEFKPEHTIELELNPEPVLGVESNPITKFLRLFVSFLSGFVWLLTTTESWQRFSATRSFKVSNKGVLWSGLFKVIALVLFMIFGIYFKDIIEPVLQYYQTDTSQEEFLIIDFFKISDYVFQIGLKIALAIIFVGLLMCAVSTVDTYLIAMSHSFTSDIVINKHQKSLGNLNAYENRRYNYVGKIAIIMMAFIIMLFWYFLKMTDLLKDPVYFFFFASSFQFILFPLLLIGLFVKKTNIYALIISIILGVATTFFSWFYILNFSSGSMFLLNISKENGIKTLPLFILLVTSVSFIICNYLPAIFMQVCSIKKRAR</sequence>
<evidence type="ECO:0000256" key="1">
    <source>
        <dbReference type="ARBA" id="ARBA00004651"/>
    </source>
</evidence>
<evidence type="ECO:0000313" key="16">
    <source>
        <dbReference type="Proteomes" id="UP001337305"/>
    </source>
</evidence>
<comment type="subcellular location">
    <subcellularLocation>
        <location evidence="1">Cell membrane</location>
        <topology evidence="1">Multi-pass membrane protein</topology>
    </subcellularLocation>
</comment>
<evidence type="ECO:0000256" key="7">
    <source>
        <dbReference type="ARBA" id="ARBA00022989"/>
    </source>
</evidence>
<keyword evidence="9" id="KW-0406">Ion transport</keyword>
<evidence type="ECO:0000313" key="15">
    <source>
        <dbReference type="EMBL" id="MEF3835736.1"/>
    </source>
</evidence>
<evidence type="ECO:0000256" key="4">
    <source>
        <dbReference type="ARBA" id="ARBA00022475"/>
    </source>
</evidence>
<keyword evidence="4" id="KW-1003">Cell membrane</keyword>
<evidence type="ECO:0000256" key="6">
    <source>
        <dbReference type="ARBA" id="ARBA00022847"/>
    </source>
</evidence>
<dbReference type="PANTHER" id="PTHR48086:SF3">
    <property type="entry name" value="SODIUM_PROLINE SYMPORTER"/>
    <property type="match status" value="1"/>
</dbReference>
<proteinExistence type="inferred from homology"/>
<evidence type="ECO:0000256" key="13">
    <source>
        <dbReference type="RuleBase" id="RU362091"/>
    </source>
</evidence>
<dbReference type="Pfam" id="PF00474">
    <property type="entry name" value="SSF"/>
    <property type="match status" value="1"/>
</dbReference>
<evidence type="ECO:0000256" key="10">
    <source>
        <dbReference type="ARBA" id="ARBA00023136"/>
    </source>
</evidence>
<feature type="transmembrane region" description="Helical" evidence="14">
    <location>
        <begin position="396"/>
        <end position="418"/>
    </location>
</feature>
<comment type="caution">
    <text evidence="15">The sequence shown here is derived from an EMBL/GenBank/DDBJ whole genome shotgun (WGS) entry which is preliminary data.</text>
</comment>
<comment type="catalytic activity">
    <reaction evidence="12">
        <text>L-proline(in) + Na(+)(in) = L-proline(out) + Na(+)(out)</text>
        <dbReference type="Rhea" id="RHEA:28967"/>
        <dbReference type="ChEBI" id="CHEBI:29101"/>
        <dbReference type="ChEBI" id="CHEBI:60039"/>
    </reaction>
</comment>
<dbReference type="EMBL" id="JAODOP010000004">
    <property type="protein sequence ID" value="MEF3835736.1"/>
    <property type="molecule type" value="Genomic_DNA"/>
</dbReference>
<evidence type="ECO:0000256" key="9">
    <source>
        <dbReference type="ARBA" id="ARBA00023065"/>
    </source>
</evidence>
<protein>
    <recommendedName>
        <fullName evidence="17">Sodium:solute symporter</fullName>
    </recommendedName>
</protein>
<keyword evidence="6" id="KW-0769">Symport</keyword>
<feature type="transmembrane region" description="Helical" evidence="14">
    <location>
        <begin position="137"/>
        <end position="159"/>
    </location>
</feature>
<dbReference type="InterPro" id="IPR050277">
    <property type="entry name" value="Sodium:Solute_Symporter"/>
</dbReference>
<dbReference type="Gene3D" id="1.20.1730.10">
    <property type="entry name" value="Sodium/glucose cotransporter"/>
    <property type="match status" value="1"/>
</dbReference>
<feature type="transmembrane region" description="Helical" evidence="14">
    <location>
        <begin position="77"/>
        <end position="96"/>
    </location>
</feature>
<organism evidence="15 16">
    <name type="scientific">Flavivirga spongiicola</name>
    <dbReference type="NCBI Taxonomy" id="421621"/>
    <lineage>
        <taxon>Bacteria</taxon>
        <taxon>Pseudomonadati</taxon>
        <taxon>Bacteroidota</taxon>
        <taxon>Flavobacteriia</taxon>
        <taxon>Flavobacteriales</taxon>
        <taxon>Flavobacteriaceae</taxon>
        <taxon>Flavivirga</taxon>
    </lineage>
</organism>
<gene>
    <name evidence="15" type="ORF">N1F79_21605</name>
</gene>
<evidence type="ECO:0000256" key="12">
    <source>
        <dbReference type="ARBA" id="ARBA00033708"/>
    </source>
</evidence>
<dbReference type="InterPro" id="IPR038377">
    <property type="entry name" value="Na/Glc_symporter_sf"/>
</dbReference>
<feature type="transmembrane region" description="Helical" evidence="14">
    <location>
        <begin position="284"/>
        <end position="307"/>
    </location>
</feature>
<keyword evidence="7 14" id="KW-1133">Transmembrane helix</keyword>
<feature type="transmembrane region" description="Helical" evidence="14">
    <location>
        <begin position="370"/>
        <end position="391"/>
    </location>
</feature>
<keyword evidence="16" id="KW-1185">Reference proteome</keyword>
<name>A0ABU7XZC9_9FLAO</name>
<evidence type="ECO:0008006" key="17">
    <source>
        <dbReference type="Google" id="ProtNLM"/>
    </source>
</evidence>
<evidence type="ECO:0000256" key="11">
    <source>
        <dbReference type="ARBA" id="ARBA00023201"/>
    </source>
</evidence>
<comment type="similarity">
    <text evidence="2 13">Belongs to the sodium:solute symporter (SSF) (TC 2.A.21) family.</text>
</comment>
<feature type="transmembrane region" description="Helical" evidence="14">
    <location>
        <begin position="438"/>
        <end position="462"/>
    </location>
</feature>
<feature type="transmembrane region" description="Helical" evidence="14">
    <location>
        <begin position="338"/>
        <end position="358"/>
    </location>
</feature>
<accession>A0ABU7XZC9</accession>
<evidence type="ECO:0000256" key="14">
    <source>
        <dbReference type="SAM" id="Phobius"/>
    </source>
</evidence>
<keyword evidence="3" id="KW-0813">Transport</keyword>
<feature type="transmembrane region" description="Helical" evidence="14">
    <location>
        <begin position="187"/>
        <end position="203"/>
    </location>
</feature>
<feature type="transmembrane region" description="Helical" evidence="14">
    <location>
        <begin position="108"/>
        <end position="130"/>
    </location>
</feature>
<keyword evidence="10 14" id="KW-0472">Membrane</keyword>
<dbReference type="Proteomes" id="UP001337305">
    <property type="component" value="Unassembled WGS sequence"/>
</dbReference>
<reference evidence="15 16" key="1">
    <citation type="submission" date="2022-09" db="EMBL/GenBank/DDBJ databases">
        <title>Genome sequencing of Flavivirga sp. MEBiC05379.</title>
        <authorList>
            <person name="Oh H.-M."/>
            <person name="Kwon K.K."/>
            <person name="Park M.J."/>
            <person name="Yang S.-H."/>
        </authorList>
    </citation>
    <scope>NUCLEOTIDE SEQUENCE [LARGE SCALE GENOMIC DNA]</scope>
    <source>
        <strain evidence="15 16">MEBiC05379</strain>
    </source>
</reference>
<feature type="transmembrane region" description="Helical" evidence="14">
    <location>
        <begin position="20"/>
        <end position="41"/>
    </location>
</feature>
<dbReference type="PANTHER" id="PTHR48086">
    <property type="entry name" value="SODIUM/PROLINE SYMPORTER-RELATED"/>
    <property type="match status" value="1"/>
</dbReference>
<keyword evidence="5 14" id="KW-0812">Transmembrane</keyword>
<keyword evidence="8" id="KW-0915">Sodium</keyword>
<dbReference type="InterPro" id="IPR001734">
    <property type="entry name" value="Na/solute_symporter"/>
</dbReference>
<keyword evidence="11" id="KW-0739">Sodium transport</keyword>
<evidence type="ECO:0000256" key="2">
    <source>
        <dbReference type="ARBA" id="ARBA00006434"/>
    </source>
</evidence>
<dbReference type="PROSITE" id="PS50283">
    <property type="entry name" value="NA_SOLUT_SYMP_3"/>
    <property type="match status" value="1"/>
</dbReference>
<feature type="transmembrane region" description="Helical" evidence="14">
    <location>
        <begin position="224"/>
        <end position="245"/>
    </location>
</feature>
<evidence type="ECO:0000256" key="3">
    <source>
        <dbReference type="ARBA" id="ARBA00022448"/>
    </source>
</evidence>
<evidence type="ECO:0000256" key="8">
    <source>
        <dbReference type="ARBA" id="ARBA00023053"/>
    </source>
</evidence>